<accession>A0ABZ2BRN4</accession>
<evidence type="ECO:0000313" key="1">
    <source>
        <dbReference type="EMBL" id="WVX48704.1"/>
    </source>
</evidence>
<name>A0ABZ2BRN4_9RHOB</name>
<evidence type="ECO:0000313" key="2">
    <source>
        <dbReference type="Proteomes" id="UP001318682"/>
    </source>
</evidence>
<reference evidence="1 2" key="1">
    <citation type="submission" date="2015-07" db="EMBL/GenBank/DDBJ databases">
        <authorList>
            <person name="Voget S."/>
            <person name="Dogs M."/>
            <person name="Brinkhoff T.H."/>
            <person name="Daniel R."/>
        </authorList>
    </citation>
    <scope>NUCLEOTIDE SEQUENCE [LARGE SCALE GENOMIC DNA]</scope>
    <source>
        <strain evidence="1 2">B14</strain>
    </source>
</reference>
<reference evidence="2" key="2">
    <citation type="submission" date="2024-01" db="EMBL/GenBank/DDBJ databases">
        <title>Roseobacter fucihabitans sp. nov., isolated from the brown alga Fucus spiralis.</title>
        <authorList>
            <person name="Hahnke S."/>
            <person name="Berger M."/>
            <person name="Schlingloff A."/>
            <person name="Athale I."/>
            <person name="Neumann-Schaal M."/>
            <person name="Adenaya A."/>
            <person name="Poehlein A."/>
            <person name="Daniel R."/>
            <person name="Pertersen J."/>
            <person name="Brinkhoff T."/>
        </authorList>
    </citation>
    <scope>NUCLEOTIDE SEQUENCE [LARGE SCALE GENOMIC DNA]</scope>
    <source>
        <strain evidence="2">B14</strain>
    </source>
</reference>
<protein>
    <submittedName>
        <fullName evidence="1">Uncharacterized protein</fullName>
    </submittedName>
</protein>
<proteinExistence type="predicted"/>
<gene>
    <name evidence="1" type="ORF">ROLI_017850</name>
</gene>
<dbReference type="EMBL" id="CP143423">
    <property type="protein sequence ID" value="WVX48704.1"/>
    <property type="molecule type" value="Genomic_DNA"/>
</dbReference>
<keyword evidence="2" id="KW-1185">Reference proteome</keyword>
<sequence length="87" mass="10025">MRTSPFDSECQNLPKRSRPTFQLQISLRMRRNGQRSKTGTSRIYRNGDVAGLMRINADNDWMYGLRDALIAKNAPAPIRADRTVMIR</sequence>
<dbReference type="Proteomes" id="UP001318682">
    <property type="component" value="Chromosome"/>
</dbReference>
<organism evidence="1 2">
    <name type="scientific">Roseobacter fucihabitans</name>
    <dbReference type="NCBI Taxonomy" id="1537242"/>
    <lineage>
        <taxon>Bacteria</taxon>
        <taxon>Pseudomonadati</taxon>
        <taxon>Pseudomonadota</taxon>
        <taxon>Alphaproteobacteria</taxon>
        <taxon>Rhodobacterales</taxon>
        <taxon>Roseobacteraceae</taxon>
        <taxon>Roseobacter</taxon>
    </lineage>
</organism>